<feature type="domain" description="Ribosomal protein eL8/eL30/eS12/Gadd45" evidence="1">
    <location>
        <begin position="6"/>
        <end position="90"/>
    </location>
</feature>
<name>A0A7G9G3A4_9FIRM</name>
<evidence type="ECO:0000313" key="3">
    <source>
        <dbReference type="Proteomes" id="UP000515823"/>
    </source>
</evidence>
<accession>A0A7G9G3A4</accession>
<keyword evidence="3" id="KW-1185">Reference proteome</keyword>
<gene>
    <name evidence="2" type="ORF">H9Q78_12715</name>
</gene>
<dbReference type="EMBL" id="CP060634">
    <property type="protein sequence ID" value="QNM05286.1"/>
    <property type="molecule type" value="Genomic_DNA"/>
</dbReference>
<dbReference type="Gene3D" id="3.30.1330.30">
    <property type="match status" value="1"/>
</dbReference>
<dbReference type="RefSeq" id="WP_147597334.1">
    <property type="nucleotide sequence ID" value="NZ_CP060634.1"/>
</dbReference>
<organism evidence="2 3">
    <name type="scientific">Qiania dongpingensis</name>
    <dbReference type="NCBI Taxonomy" id="2763669"/>
    <lineage>
        <taxon>Bacteria</taxon>
        <taxon>Bacillati</taxon>
        <taxon>Bacillota</taxon>
        <taxon>Clostridia</taxon>
        <taxon>Lachnospirales</taxon>
        <taxon>Lachnospiraceae</taxon>
        <taxon>Qiania</taxon>
    </lineage>
</organism>
<dbReference type="Pfam" id="PF01248">
    <property type="entry name" value="Ribosomal_L7Ae"/>
    <property type="match status" value="1"/>
</dbReference>
<dbReference type="AlphaFoldDB" id="A0A7G9G3A4"/>
<protein>
    <submittedName>
        <fullName evidence="2">Ribosomal L7Ae/L30e/S12e/Gadd45 family protein</fullName>
    </submittedName>
</protein>
<evidence type="ECO:0000313" key="2">
    <source>
        <dbReference type="EMBL" id="QNM05286.1"/>
    </source>
</evidence>
<reference evidence="2 3" key="1">
    <citation type="submission" date="2020-08" db="EMBL/GenBank/DDBJ databases">
        <authorList>
            <person name="Liu C."/>
            <person name="Sun Q."/>
        </authorList>
    </citation>
    <scope>NUCLEOTIDE SEQUENCE [LARGE SCALE GENOMIC DNA]</scope>
    <source>
        <strain evidence="2 3">NSJ-38</strain>
    </source>
</reference>
<dbReference type="SUPFAM" id="SSF55315">
    <property type="entry name" value="L30e-like"/>
    <property type="match status" value="1"/>
</dbReference>
<dbReference type="KEGG" id="qdo:H9Q78_12715"/>
<sequence>MRANRVASLLGLAMKAGRLVSGEFLTEKAVKSMKATLVIVAEDASDNTKKMFTNMCTYYKVPLYFWGKKEDLGSAIGRELRASVALTDAGFRDAVVKQIESE</sequence>
<dbReference type="Proteomes" id="UP000515823">
    <property type="component" value="Chromosome"/>
</dbReference>
<dbReference type="InterPro" id="IPR004038">
    <property type="entry name" value="Ribosomal_eL8/eL30/eS12/Gad45"/>
</dbReference>
<evidence type="ECO:0000259" key="1">
    <source>
        <dbReference type="Pfam" id="PF01248"/>
    </source>
</evidence>
<proteinExistence type="predicted"/>
<dbReference type="InterPro" id="IPR029064">
    <property type="entry name" value="Ribosomal_eL30-like_sf"/>
</dbReference>